<dbReference type="AlphaFoldDB" id="A0A0L9TM60"/>
<dbReference type="Proteomes" id="UP000053144">
    <property type="component" value="Chromosome 1"/>
</dbReference>
<dbReference type="Gramene" id="KOM31683">
    <property type="protein sequence ID" value="KOM31683"/>
    <property type="gene ID" value="LR48_Vigan01g123800"/>
</dbReference>
<accession>A0A0L9TM60</accession>
<feature type="region of interest" description="Disordered" evidence="1">
    <location>
        <begin position="20"/>
        <end position="61"/>
    </location>
</feature>
<dbReference type="EMBL" id="CM003371">
    <property type="protein sequence ID" value="KOM31683.1"/>
    <property type="molecule type" value="Genomic_DNA"/>
</dbReference>
<feature type="compositionally biased region" description="Basic residues" evidence="1">
    <location>
        <begin position="20"/>
        <end position="49"/>
    </location>
</feature>
<evidence type="ECO:0000313" key="3">
    <source>
        <dbReference type="Proteomes" id="UP000053144"/>
    </source>
</evidence>
<sequence>MPNRKMIHSTVAFLATLHRRLRPSSHPHSHPTRVLIRNRKPLKLKRKQRKKEEKETCAANQNGQCPRAVIAIEEVGVGTFAEELPLSDATSPRLSTSSLVTYLHHNTLAARAREK</sequence>
<reference evidence="3" key="1">
    <citation type="journal article" date="2015" name="Proc. Natl. Acad. Sci. U.S.A.">
        <title>Genome sequencing of adzuki bean (Vigna angularis) provides insight into high starch and low fat accumulation and domestication.</title>
        <authorList>
            <person name="Yang K."/>
            <person name="Tian Z."/>
            <person name="Chen C."/>
            <person name="Luo L."/>
            <person name="Zhao B."/>
            <person name="Wang Z."/>
            <person name="Yu L."/>
            <person name="Li Y."/>
            <person name="Sun Y."/>
            <person name="Li W."/>
            <person name="Chen Y."/>
            <person name="Li Y."/>
            <person name="Zhang Y."/>
            <person name="Ai D."/>
            <person name="Zhao J."/>
            <person name="Shang C."/>
            <person name="Ma Y."/>
            <person name="Wu B."/>
            <person name="Wang M."/>
            <person name="Gao L."/>
            <person name="Sun D."/>
            <person name="Zhang P."/>
            <person name="Guo F."/>
            <person name="Wang W."/>
            <person name="Li Y."/>
            <person name="Wang J."/>
            <person name="Varshney R.K."/>
            <person name="Wang J."/>
            <person name="Ling H.Q."/>
            <person name="Wan P."/>
        </authorList>
    </citation>
    <scope>NUCLEOTIDE SEQUENCE</scope>
    <source>
        <strain evidence="3">cv. Jingnong 6</strain>
    </source>
</reference>
<gene>
    <name evidence="2" type="ORF">LR48_Vigan01g123800</name>
</gene>
<evidence type="ECO:0000313" key="2">
    <source>
        <dbReference type="EMBL" id="KOM31683.1"/>
    </source>
</evidence>
<proteinExistence type="predicted"/>
<protein>
    <submittedName>
        <fullName evidence="2">Uncharacterized protein</fullName>
    </submittedName>
</protein>
<evidence type="ECO:0000256" key="1">
    <source>
        <dbReference type="SAM" id="MobiDB-lite"/>
    </source>
</evidence>
<name>A0A0L9TM60_PHAAN</name>
<organism evidence="2 3">
    <name type="scientific">Phaseolus angularis</name>
    <name type="common">Azuki bean</name>
    <name type="synonym">Vigna angularis</name>
    <dbReference type="NCBI Taxonomy" id="3914"/>
    <lineage>
        <taxon>Eukaryota</taxon>
        <taxon>Viridiplantae</taxon>
        <taxon>Streptophyta</taxon>
        <taxon>Embryophyta</taxon>
        <taxon>Tracheophyta</taxon>
        <taxon>Spermatophyta</taxon>
        <taxon>Magnoliopsida</taxon>
        <taxon>eudicotyledons</taxon>
        <taxon>Gunneridae</taxon>
        <taxon>Pentapetalae</taxon>
        <taxon>rosids</taxon>
        <taxon>fabids</taxon>
        <taxon>Fabales</taxon>
        <taxon>Fabaceae</taxon>
        <taxon>Papilionoideae</taxon>
        <taxon>50 kb inversion clade</taxon>
        <taxon>NPAAA clade</taxon>
        <taxon>indigoferoid/millettioid clade</taxon>
        <taxon>Phaseoleae</taxon>
        <taxon>Vigna</taxon>
    </lineage>
</organism>